<sequence>QRASAVPVAWSIARYRPGLLGSARAVLVHVSQRPSACPCAQAPAAACGSAQQFQSRKASARSARQHSMSCPAALSCTQRPCPVVVRVHSPSCLCSSHAQQGRQPHAVPKPRQPCCAQSVPCTVMPAPVPATLIGHRPS</sequence>
<keyword evidence="2" id="KW-1185">Reference proteome</keyword>
<accession>A0A9N7NLC3</accession>
<protein>
    <submittedName>
        <fullName evidence="1">Uncharacterized protein</fullName>
    </submittedName>
</protein>
<feature type="non-terminal residue" evidence="1">
    <location>
        <position position="1"/>
    </location>
</feature>
<dbReference type="Proteomes" id="UP001153555">
    <property type="component" value="Unassembled WGS sequence"/>
</dbReference>
<comment type="caution">
    <text evidence="1">The sequence shown here is derived from an EMBL/GenBank/DDBJ whole genome shotgun (WGS) entry which is preliminary data.</text>
</comment>
<dbReference type="AlphaFoldDB" id="A0A9N7NLC3"/>
<name>A0A9N7NLC3_STRHE</name>
<dbReference type="EMBL" id="CACSLK010030835">
    <property type="protein sequence ID" value="CAA0837977.1"/>
    <property type="molecule type" value="Genomic_DNA"/>
</dbReference>
<feature type="non-terminal residue" evidence="1">
    <location>
        <position position="138"/>
    </location>
</feature>
<organism evidence="1 2">
    <name type="scientific">Striga hermonthica</name>
    <name type="common">Purple witchweed</name>
    <name type="synonym">Buchnera hermonthica</name>
    <dbReference type="NCBI Taxonomy" id="68872"/>
    <lineage>
        <taxon>Eukaryota</taxon>
        <taxon>Viridiplantae</taxon>
        <taxon>Streptophyta</taxon>
        <taxon>Embryophyta</taxon>
        <taxon>Tracheophyta</taxon>
        <taxon>Spermatophyta</taxon>
        <taxon>Magnoliopsida</taxon>
        <taxon>eudicotyledons</taxon>
        <taxon>Gunneridae</taxon>
        <taxon>Pentapetalae</taxon>
        <taxon>asterids</taxon>
        <taxon>lamiids</taxon>
        <taxon>Lamiales</taxon>
        <taxon>Orobanchaceae</taxon>
        <taxon>Buchnereae</taxon>
        <taxon>Striga</taxon>
    </lineage>
</organism>
<proteinExistence type="predicted"/>
<reference evidence="1" key="1">
    <citation type="submission" date="2019-12" db="EMBL/GenBank/DDBJ databases">
        <authorList>
            <person name="Scholes J."/>
        </authorList>
    </citation>
    <scope>NUCLEOTIDE SEQUENCE</scope>
</reference>
<evidence type="ECO:0000313" key="1">
    <source>
        <dbReference type="EMBL" id="CAA0837977.1"/>
    </source>
</evidence>
<evidence type="ECO:0000313" key="2">
    <source>
        <dbReference type="Proteomes" id="UP001153555"/>
    </source>
</evidence>
<gene>
    <name evidence="1" type="ORF">SHERM_04611</name>
</gene>